<dbReference type="EMBL" id="BKCJ010360003">
    <property type="protein sequence ID" value="GFA04176.1"/>
    <property type="molecule type" value="Genomic_DNA"/>
</dbReference>
<evidence type="ECO:0000313" key="2">
    <source>
        <dbReference type="EMBL" id="GFA04176.1"/>
    </source>
</evidence>
<feature type="non-terminal residue" evidence="2">
    <location>
        <position position="1"/>
    </location>
</feature>
<sequence length="246" mass="28303">LHQDSPAEETETESNVWDDGLEEVNPFGEVNPRFHGKHHDNSLLTKETESEPIIWDIGDEEEEYPFVNKYLSLQEPIMVVEEESRPVYDTNNEEKSEVIYDTDGNDVDDSPEFELLHLDQGESLVIQRVLSVAPSKSIDDDSWHRNNIFRTKCNSKDKDKVCNMINDGGSCENVVSTYTVDKLALKTVDHPEPYQLTWLNKGNAIKVSKRYFVQFSIGRKYKDEVWCKVIPMDACQILLGFKTIKV</sequence>
<feature type="compositionally biased region" description="Acidic residues" evidence="1">
    <location>
        <begin position="1"/>
        <end position="12"/>
    </location>
</feature>
<proteinExistence type="predicted"/>
<gene>
    <name evidence="2" type="ORF">Tci_576148</name>
</gene>
<evidence type="ECO:0000256" key="1">
    <source>
        <dbReference type="SAM" id="MobiDB-lite"/>
    </source>
</evidence>
<name>A0A699J246_TANCI</name>
<dbReference type="AlphaFoldDB" id="A0A699J246"/>
<dbReference type="CDD" id="cd00303">
    <property type="entry name" value="retropepsin_like"/>
    <property type="match status" value="1"/>
</dbReference>
<keyword evidence="2" id="KW-0695">RNA-directed DNA polymerase</keyword>
<comment type="caution">
    <text evidence="2">The sequence shown here is derived from an EMBL/GenBank/DDBJ whole genome shotgun (WGS) entry which is preliminary data.</text>
</comment>
<organism evidence="2">
    <name type="scientific">Tanacetum cinerariifolium</name>
    <name type="common">Dalmatian daisy</name>
    <name type="synonym">Chrysanthemum cinerariifolium</name>
    <dbReference type="NCBI Taxonomy" id="118510"/>
    <lineage>
        <taxon>Eukaryota</taxon>
        <taxon>Viridiplantae</taxon>
        <taxon>Streptophyta</taxon>
        <taxon>Embryophyta</taxon>
        <taxon>Tracheophyta</taxon>
        <taxon>Spermatophyta</taxon>
        <taxon>Magnoliopsida</taxon>
        <taxon>eudicotyledons</taxon>
        <taxon>Gunneridae</taxon>
        <taxon>Pentapetalae</taxon>
        <taxon>asterids</taxon>
        <taxon>campanulids</taxon>
        <taxon>Asterales</taxon>
        <taxon>Asteraceae</taxon>
        <taxon>Asteroideae</taxon>
        <taxon>Anthemideae</taxon>
        <taxon>Anthemidinae</taxon>
        <taxon>Tanacetum</taxon>
    </lineage>
</organism>
<dbReference type="PANTHER" id="PTHR35046">
    <property type="entry name" value="ZINC KNUCKLE (CCHC-TYPE) FAMILY PROTEIN"/>
    <property type="match status" value="1"/>
</dbReference>
<protein>
    <submittedName>
        <fullName evidence="2">Reverse transcriptase domain-containing protein</fullName>
    </submittedName>
</protein>
<feature type="region of interest" description="Disordered" evidence="1">
    <location>
        <begin position="1"/>
        <end position="20"/>
    </location>
</feature>
<dbReference type="GO" id="GO:0003964">
    <property type="term" value="F:RNA-directed DNA polymerase activity"/>
    <property type="evidence" value="ECO:0007669"/>
    <property type="project" value="UniProtKB-KW"/>
</dbReference>
<keyword evidence="2" id="KW-0808">Transferase</keyword>
<keyword evidence="2" id="KW-0548">Nucleotidyltransferase</keyword>
<accession>A0A699J246</accession>
<reference evidence="2" key="1">
    <citation type="journal article" date="2019" name="Sci. Rep.">
        <title>Draft genome of Tanacetum cinerariifolium, the natural source of mosquito coil.</title>
        <authorList>
            <person name="Yamashiro T."/>
            <person name="Shiraishi A."/>
            <person name="Satake H."/>
            <person name="Nakayama K."/>
        </authorList>
    </citation>
    <scope>NUCLEOTIDE SEQUENCE</scope>
</reference>
<dbReference type="PANTHER" id="PTHR35046:SF23">
    <property type="entry name" value="NUCLEOTIDYLTRANSFERASE, RIBONUCLEASE H"/>
    <property type="match status" value="1"/>
</dbReference>